<name>A0A846H352_9CYAN</name>
<comment type="caution">
    <text evidence="1">The sequence shown here is derived from an EMBL/GenBank/DDBJ whole genome shotgun (WGS) entry which is preliminary data.</text>
</comment>
<reference evidence="1 2" key="1">
    <citation type="journal article" date="2015" name="Genome Announc.">
        <title>Draft Genome Sequence of Cyanobacterium Hassallia byssoidea Strain VB512170, Isolated from Monuments in India.</title>
        <authorList>
            <person name="Singh D."/>
            <person name="Chandrababunaidu M.M."/>
            <person name="Panda A."/>
            <person name="Sen D."/>
            <person name="Bhattacharyya S."/>
            <person name="Adhikary S.P."/>
            <person name="Tripathy S."/>
        </authorList>
    </citation>
    <scope>NUCLEOTIDE SEQUENCE [LARGE SCALE GENOMIC DNA]</scope>
    <source>
        <strain evidence="1 2">VB512170</strain>
    </source>
</reference>
<organism evidence="1 2">
    <name type="scientific">Hassallia byssoidea VB512170</name>
    <dbReference type="NCBI Taxonomy" id="1304833"/>
    <lineage>
        <taxon>Bacteria</taxon>
        <taxon>Bacillati</taxon>
        <taxon>Cyanobacteriota</taxon>
        <taxon>Cyanophyceae</taxon>
        <taxon>Nostocales</taxon>
        <taxon>Tolypothrichaceae</taxon>
        <taxon>Hassallia</taxon>
    </lineage>
</organism>
<keyword evidence="2" id="KW-1185">Reference proteome</keyword>
<protein>
    <submittedName>
        <fullName evidence="1">Uncharacterized protein</fullName>
    </submittedName>
</protein>
<proteinExistence type="predicted"/>
<evidence type="ECO:0000313" key="1">
    <source>
        <dbReference type="EMBL" id="NEU71543.1"/>
    </source>
</evidence>
<dbReference type="AlphaFoldDB" id="A0A846H352"/>
<sequence>MQTVVKLTPQSVLGEIESVLDTYPYNPYQQAFAIADLRQELICFVLSRIPCLYSATDDKSLPDYQLDQECLLNFKLPRSPLEQTLYLQNIIHQGISSIMKEKSDWISDRLETVQVDSQPSYWFG</sequence>
<dbReference type="Proteomes" id="UP000031549">
    <property type="component" value="Unassembled WGS sequence"/>
</dbReference>
<dbReference type="RefSeq" id="WP_039738933.1">
    <property type="nucleotide sequence ID" value="NZ_JTCM02000003.1"/>
</dbReference>
<evidence type="ECO:0000313" key="2">
    <source>
        <dbReference type="Proteomes" id="UP000031549"/>
    </source>
</evidence>
<accession>A0A846H352</accession>
<dbReference type="EMBL" id="JTCM02000003">
    <property type="protein sequence ID" value="NEU71543.1"/>
    <property type="molecule type" value="Genomic_DNA"/>
</dbReference>
<gene>
    <name evidence="1" type="ORF">PI95_002840</name>
</gene>